<evidence type="ECO:0000259" key="6">
    <source>
        <dbReference type="PROSITE" id="PS50075"/>
    </source>
</evidence>
<evidence type="ECO:0000313" key="8">
    <source>
        <dbReference type="Proteomes" id="UP000178302"/>
    </source>
</evidence>
<evidence type="ECO:0000256" key="4">
    <source>
        <dbReference type="NCBIfam" id="TIGR00517"/>
    </source>
</evidence>
<dbReference type="PROSITE" id="PS50075">
    <property type="entry name" value="CARRIER"/>
    <property type="match status" value="1"/>
</dbReference>
<dbReference type="GO" id="GO:0016020">
    <property type="term" value="C:membrane"/>
    <property type="evidence" value="ECO:0007669"/>
    <property type="project" value="GOC"/>
</dbReference>
<dbReference type="NCBIfam" id="TIGR00517">
    <property type="entry name" value="acyl_carrier"/>
    <property type="match status" value="1"/>
</dbReference>
<dbReference type="PANTHER" id="PTHR20863:SF76">
    <property type="entry name" value="CARRIER DOMAIN-CONTAINING PROTEIN"/>
    <property type="match status" value="1"/>
</dbReference>
<keyword evidence="3" id="KW-0276">Fatty acid metabolism</keyword>
<dbReference type="Gene3D" id="1.10.1200.10">
    <property type="entry name" value="ACP-like"/>
    <property type="match status" value="1"/>
</dbReference>
<evidence type="ECO:0000256" key="3">
    <source>
        <dbReference type="HAMAP-Rule" id="MF_01217"/>
    </source>
</evidence>
<keyword evidence="2 3" id="KW-0597">Phosphoprotein</keyword>
<evidence type="ECO:0000256" key="5">
    <source>
        <dbReference type="RuleBase" id="RU003545"/>
    </source>
</evidence>
<dbReference type="NCBIfam" id="NF002150">
    <property type="entry name" value="PRK00982.1-4"/>
    <property type="match status" value="1"/>
</dbReference>
<keyword evidence="3" id="KW-0963">Cytoplasm</keyword>
<proteinExistence type="inferred from homology"/>
<organism evidence="7 8">
    <name type="scientific">Candidatus Tagabacteria bacterium RIFCSPLOWO2_01_FULL_39_11</name>
    <dbReference type="NCBI Taxonomy" id="1802295"/>
    <lineage>
        <taxon>Bacteria</taxon>
        <taxon>Candidatus Tagaibacteriota</taxon>
    </lineage>
</organism>
<dbReference type="HAMAP" id="MF_01217">
    <property type="entry name" value="Acyl_carrier"/>
    <property type="match status" value="1"/>
</dbReference>
<feature type="modified residue" description="O-(pantetheine 4'-phosphoryl)serine" evidence="3">
    <location>
        <position position="39"/>
    </location>
</feature>
<protein>
    <recommendedName>
        <fullName evidence="3 4">Acyl carrier protein</fullName>
        <shortName evidence="3">ACP</shortName>
    </recommendedName>
</protein>
<dbReference type="AlphaFoldDB" id="A0A1G2LNH9"/>
<dbReference type="InterPro" id="IPR003231">
    <property type="entry name" value="ACP"/>
</dbReference>
<feature type="domain" description="Carrier" evidence="6">
    <location>
        <begin position="4"/>
        <end position="82"/>
    </location>
</feature>
<dbReference type="InterPro" id="IPR036736">
    <property type="entry name" value="ACP-like_sf"/>
</dbReference>
<dbReference type="UniPathway" id="UPA00094"/>
<dbReference type="NCBIfam" id="NF002148">
    <property type="entry name" value="PRK00982.1-2"/>
    <property type="match status" value="1"/>
</dbReference>
<name>A0A1G2LNH9_9BACT</name>
<comment type="PTM">
    <text evidence="5">4'-phosphopantetheine is transferred from CoA to a specific serine of apo-ACP by acpS.</text>
</comment>
<evidence type="ECO:0000256" key="2">
    <source>
        <dbReference type="ARBA" id="ARBA00022553"/>
    </source>
</evidence>
<comment type="pathway">
    <text evidence="3 5">Lipid metabolism; fatty acid biosynthesis.</text>
</comment>
<dbReference type="GO" id="GO:0000036">
    <property type="term" value="F:acyl carrier activity"/>
    <property type="evidence" value="ECO:0007669"/>
    <property type="project" value="UniProtKB-UniRule"/>
</dbReference>
<dbReference type="Proteomes" id="UP000178302">
    <property type="component" value="Unassembled WGS sequence"/>
</dbReference>
<evidence type="ECO:0000256" key="1">
    <source>
        <dbReference type="ARBA" id="ARBA00022450"/>
    </source>
</evidence>
<comment type="function">
    <text evidence="3 5">Carrier of the growing fatty acid chain in fatty acid biosynthesis.</text>
</comment>
<gene>
    <name evidence="3" type="primary">acpP</name>
    <name evidence="7" type="ORF">A2909_00260</name>
</gene>
<dbReference type="GO" id="GO:0000035">
    <property type="term" value="F:acyl binding"/>
    <property type="evidence" value="ECO:0007669"/>
    <property type="project" value="TreeGrafter"/>
</dbReference>
<comment type="subcellular location">
    <subcellularLocation>
        <location evidence="3">Cytoplasm</location>
    </subcellularLocation>
</comment>
<accession>A0A1G2LNH9</accession>
<reference evidence="7 8" key="1">
    <citation type="journal article" date="2016" name="Nat. Commun.">
        <title>Thousands of microbial genomes shed light on interconnected biogeochemical processes in an aquifer system.</title>
        <authorList>
            <person name="Anantharaman K."/>
            <person name="Brown C.T."/>
            <person name="Hug L.A."/>
            <person name="Sharon I."/>
            <person name="Castelle C.J."/>
            <person name="Probst A.J."/>
            <person name="Thomas B.C."/>
            <person name="Singh A."/>
            <person name="Wilkins M.J."/>
            <person name="Karaoz U."/>
            <person name="Brodie E.L."/>
            <person name="Williams K.H."/>
            <person name="Hubbard S.S."/>
            <person name="Banfield J.F."/>
        </authorList>
    </citation>
    <scope>NUCLEOTIDE SEQUENCE [LARGE SCALE GENOMIC DNA]</scope>
</reference>
<dbReference type="PANTHER" id="PTHR20863">
    <property type="entry name" value="ACYL CARRIER PROTEIN"/>
    <property type="match status" value="1"/>
</dbReference>
<comment type="caution">
    <text evidence="7">The sequence shown here is derived from an EMBL/GenBank/DDBJ whole genome shotgun (WGS) entry which is preliminary data.</text>
</comment>
<dbReference type="GO" id="GO:0005829">
    <property type="term" value="C:cytosol"/>
    <property type="evidence" value="ECO:0007669"/>
    <property type="project" value="TreeGrafter"/>
</dbReference>
<comment type="similarity">
    <text evidence="3">Belongs to the acyl carrier protein (ACP) family.</text>
</comment>
<keyword evidence="3" id="KW-0443">Lipid metabolism</keyword>
<sequence length="93" mass="10563">MKPKKVEEKVIKVIIEQLGVNKNDVRIESNIAQDLGADSLDMVELMMALEEEFEEFKITIPDEEAQKMLTVGDVIKYIHIKTNWPPTAPPPSN</sequence>
<keyword evidence="3" id="KW-0444">Lipid biosynthesis</keyword>
<keyword evidence="1 3" id="KW-0596">Phosphopantetheine</keyword>
<dbReference type="InterPro" id="IPR009081">
    <property type="entry name" value="PP-bd_ACP"/>
</dbReference>
<dbReference type="Pfam" id="PF00550">
    <property type="entry name" value="PP-binding"/>
    <property type="match status" value="1"/>
</dbReference>
<dbReference type="EMBL" id="MHQZ01000041">
    <property type="protein sequence ID" value="OHA13133.1"/>
    <property type="molecule type" value="Genomic_DNA"/>
</dbReference>
<comment type="PTM">
    <text evidence="3">4'-phosphopantetheine is transferred from CoA to a specific serine of apo-ACP by AcpS. This modification is essential for activity because fatty acids are bound in thioester linkage to the sulfhydryl of the prosthetic group.</text>
</comment>
<dbReference type="GO" id="GO:0009245">
    <property type="term" value="P:lipid A biosynthetic process"/>
    <property type="evidence" value="ECO:0007669"/>
    <property type="project" value="TreeGrafter"/>
</dbReference>
<keyword evidence="3" id="KW-0275">Fatty acid biosynthesis</keyword>
<evidence type="ECO:0000313" key="7">
    <source>
        <dbReference type="EMBL" id="OHA13133.1"/>
    </source>
</evidence>
<dbReference type="SUPFAM" id="SSF47336">
    <property type="entry name" value="ACP-like"/>
    <property type="match status" value="1"/>
</dbReference>